<dbReference type="Proteomes" id="UP001597405">
    <property type="component" value="Unassembled WGS sequence"/>
</dbReference>
<proteinExistence type="predicted"/>
<protein>
    <submittedName>
        <fullName evidence="1">Uncharacterized protein</fullName>
    </submittedName>
</protein>
<comment type="caution">
    <text evidence="1">The sequence shown here is derived from an EMBL/GenBank/DDBJ whole genome shotgun (WGS) entry which is preliminary data.</text>
</comment>
<evidence type="ECO:0000313" key="2">
    <source>
        <dbReference type="Proteomes" id="UP001597405"/>
    </source>
</evidence>
<organism evidence="1 2">
    <name type="scientific">Mesorhizobium newzealandense</name>
    <dbReference type="NCBI Taxonomy" id="1300302"/>
    <lineage>
        <taxon>Bacteria</taxon>
        <taxon>Pseudomonadati</taxon>
        <taxon>Pseudomonadota</taxon>
        <taxon>Alphaproteobacteria</taxon>
        <taxon>Hyphomicrobiales</taxon>
        <taxon>Phyllobacteriaceae</taxon>
        <taxon>Mesorhizobium</taxon>
    </lineage>
</organism>
<keyword evidence="2" id="KW-1185">Reference proteome</keyword>
<accession>A0ABW4UIW2</accession>
<sequence length="280" mass="31334">MIRSELARILADEAGTPSLREFLDCFPCLREDTAALAMMVRNLERRERVMPSTSSLDEVDLLRAVADSVAWTEHLVLAFADLEEVPLRHPAAFAAASTASIRAAWGKHPSAAAYAALRLHRLLRFAIARDRTLECVEHDESFLRMLAGLPGSERILWLLDRVSELFIGVAMEKIAWIYLEGGAKGHWRWLVYGRLVTEPDIVDAFVRFTMGSLPRETYNDVEQLVVELLRDADRWATVDEISSTDGGIAMLRAGNLLRRRRLGCLKADYLIAGDDGKSGL</sequence>
<evidence type="ECO:0000313" key="1">
    <source>
        <dbReference type="EMBL" id="MFD1985574.1"/>
    </source>
</evidence>
<gene>
    <name evidence="1" type="ORF">ACFSOZ_24285</name>
</gene>
<dbReference type="RefSeq" id="WP_379101972.1">
    <property type="nucleotide sequence ID" value="NZ_JBHUGZ010000016.1"/>
</dbReference>
<dbReference type="EMBL" id="JBHUGZ010000016">
    <property type="protein sequence ID" value="MFD1985574.1"/>
    <property type="molecule type" value="Genomic_DNA"/>
</dbReference>
<name>A0ABW4UIW2_9HYPH</name>
<reference evidence="2" key="1">
    <citation type="journal article" date="2019" name="Int. J. Syst. Evol. Microbiol.">
        <title>The Global Catalogue of Microorganisms (GCM) 10K type strain sequencing project: providing services to taxonomists for standard genome sequencing and annotation.</title>
        <authorList>
            <consortium name="The Broad Institute Genomics Platform"/>
            <consortium name="The Broad Institute Genome Sequencing Center for Infectious Disease"/>
            <person name="Wu L."/>
            <person name="Ma J."/>
        </authorList>
    </citation>
    <scope>NUCLEOTIDE SEQUENCE [LARGE SCALE GENOMIC DNA]</scope>
    <source>
        <strain evidence="2">CGMCC 1.16225</strain>
    </source>
</reference>